<dbReference type="AlphaFoldDB" id="A0A212J1A1"/>
<reference evidence="1" key="1">
    <citation type="submission" date="2016-04" db="EMBL/GenBank/DDBJ databases">
        <authorList>
            <person name="Evans L.H."/>
            <person name="Alamgir A."/>
            <person name="Owens N."/>
            <person name="Weber N.D."/>
            <person name="Virtaneva K."/>
            <person name="Barbian K."/>
            <person name="Babar A."/>
            <person name="Rosenke K."/>
        </authorList>
    </citation>
    <scope>NUCLEOTIDE SEQUENCE</scope>
    <source>
        <strain evidence="1">86</strain>
    </source>
</reference>
<gene>
    <name evidence="1" type="ORF">KL86DPRO_10490</name>
</gene>
<organism evidence="1">
    <name type="scientific">uncultured delta proteobacterium</name>
    <dbReference type="NCBI Taxonomy" id="34034"/>
    <lineage>
        <taxon>Bacteria</taxon>
        <taxon>Deltaproteobacteria</taxon>
        <taxon>environmental samples</taxon>
    </lineage>
</organism>
<sequence length="68" mass="7578">MAEHIPNQDVIELEQKARELTALLFRVCEKRLLAHPGEPSTEYLALASSALTLKKAIDAFLAVEKICE</sequence>
<dbReference type="EMBL" id="FLUQ01000001">
    <property type="protein sequence ID" value="SBV93187.1"/>
    <property type="molecule type" value="Genomic_DNA"/>
</dbReference>
<accession>A0A212J1A1</accession>
<evidence type="ECO:0000313" key="1">
    <source>
        <dbReference type="EMBL" id="SBV93187.1"/>
    </source>
</evidence>
<protein>
    <submittedName>
        <fullName evidence="1">Uncharacterized protein</fullName>
    </submittedName>
</protein>
<proteinExistence type="predicted"/>
<name>A0A212J1A1_9DELT</name>